<reference evidence="1 2" key="1">
    <citation type="submission" date="2024-11" db="EMBL/GenBank/DDBJ databases">
        <title>A near-complete genome assembly of Cinchona calisaya.</title>
        <authorList>
            <person name="Lian D.C."/>
            <person name="Zhao X.W."/>
            <person name="Wei L."/>
        </authorList>
    </citation>
    <scope>NUCLEOTIDE SEQUENCE [LARGE SCALE GENOMIC DNA]</scope>
    <source>
        <tissue evidence="1">Nenye</tissue>
    </source>
</reference>
<proteinExistence type="predicted"/>
<gene>
    <name evidence="1" type="ORF">ACH5RR_012545</name>
</gene>
<protein>
    <submittedName>
        <fullName evidence="1">Uncharacterized protein</fullName>
    </submittedName>
</protein>
<keyword evidence="2" id="KW-1185">Reference proteome</keyword>
<dbReference type="InterPro" id="IPR040256">
    <property type="entry name" value="At4g02000-like"/>
</dbReference>
<accession>A0ABD3A841</accession>
<dbReference type="PANTHER" id="PTHR31286">
    <property type="entry name" value="GLYCINE-RICH CELL WALL STRUCTURAL PROTEIN 1.8-LIKE"/>
    <property type="match status" value="1"/>
</dbReference>
<dbReference type="PANTHER" id="PTHR31286:SF180">
    <property type="entry name" value="OS10G0362600 PROTEIN"/>
    <property type="match status" value="1"/>
</dbReference>
<sequence>MNPLFPWFGSLSRVCWIIFFHKAALFSTARLVGNLLKIDASIASASRPIKARVCVDLDVSKPRLARVWVGNSEKGRLQPFGYEEIPEYCKHCKKMGHKELLCPVLHPPAKAQIVAPKDKAMEFTSLEQSENPQKQ</sequence>
<evidence type="ECO:0000313" key="2">
    <source>
        <dbReference type="Proteomes" id="UP001630127"/>
    </source>
</evidence>
<dbReference type="AlphaFoldDB" id="A0ABD3A841"/>
<dbReference type="EMBL" id="JBJUIK010000005">
    <property type="protein sequence ID" value="KAL3527889.1"/>
    <property type="molecule type" value="Genomic_DNA"/>
</dbReference>
<comment type="caution">
    <text evidence="1">The sequence shown here is derived from an EMBL/GenBank/DDBJ whole genome shotgun (WGS) entry which is preliminary data.</text>
</comment>
<name>A0ABD3A841_9GENT</name>
<evidence type="ECO:0000313" key="1">
    <source>
        <dbReference type="EMBL" id="KAL3527889.1"/>
    </source>
</evidence>
<organism evidence="1 2">
    <name type="scientific">Cinchona calisaya</name>
    <dbReference type="NCBI Taxonomy" id="153742"/>
    <lineage>
        <taxon>Eukaryota</taxon>
        <taxon>Viridiplantae</taxon>
        <taxon>Streptophyta</taxon>
        <taxon>Embryophyta</taxon>
        <taxon>Tracheophyta</taxon>
        <taxon>Spermatophyta</taxon>
        <taxon>Magnoliopsida</taxon>
        <taxon>eudicotyledons</taxon>
        <taxon>Gunneridae</taxon>
        <taxon>Pentapetalae</taxon>
        <taxon>asterids</taxon>
        <taxon>lamiids</taxon>
        <taxon>Gentianales</taxon>
        <taxon>Rubiaceae</taxon>
        <taxon>Cinchonoideae</taxon>
        <taxon>Cinchoneae</taxon>
        <taxon>Cinchona</taxon>
    </lineage>
</organism>
<dbReference type="Proteomes" id="UP001630127">
    <property type="component" value="Unassembled WGS sequence"/>
</dbReference>